<evidence type="ECO:0000256" key="4">
    <source>
        <dbReference type="SAM" id="MobiDB-lite"/>
    </source>
</evidence>
<dbReference type="PROSITE" id="PS50039">
    <property type="entry name" value="FORK_HEAD_3"/>
    <property type="match status" value="1"/>
</dbReference>
<dbReference type="GO" id="GO:0030154">
    <property type="term" value="P:cell differentiation"/>
    <property type="evidence" value="ECO:0007669"/>
    <property type="project" value="TreeGrafter"/>
</dbReference>
<dbReference type="Gene3D" id="1.10.10.10">
    <property type="entry name" value="Winged helix-like DNA-binding domain superfamily/Winged helix DNA-binding domain"/>
    <property type="match status" value="1"/>
</dbReference>
<feature type="compositionally biased region" description="Low complexity" evidence="4">
    <location>
        <begin position="1"/>
        <end position="17"/>
    </location>
</feature>
<feature type="domain" description="Fork-head" evidence="5">
    <location>
        <begin position="167"/>
        <end position="263"/>
    </location>
</feature>
<protein>
    <submittedName>
        <fullName evidence="7">Fork-head domain-containing protein</fullName>
    </submittedName>
</protein>
<feature type="compositionally biased region" description="Polar residues" evidence="4">
    <location>
        <begin position="279"/>
        <end position="288"/>
    </location>
</feature>
<sequence>MQHNLSSSSSESMENPPSLDPDRLGAASDPQPPQGLLCITFGANQTPAVIIQLPSYQTSMTTMEDSMPPLLASTTTMSPSPSSSPPASSNQNQQSAAVTAAATALSMSPSDVEAMLASAVSAANNGDDVSPPPPLSEAATTSLLANLAGSAVAGSSGSVDGLDKEERPCLSYKDLIIEAIESSAEKRLKLSEIYQVIRILHPYYRKRADQWGWQNSIRHNLSLHDCFVKLPLKQTSASGVVGHFWTVVRDREDKQSSSRRRNRNSNKASRTNGRDGLVHSNSATSMSTKIKDRQSVSSDSGVMSDESQASSPAALLMDSPRKDSTIVGASPLSTLAQFQRSNSLGGLDNSMLQRFALNALLENANSNPLTAALAAATSPPVSVGSSNLLESPIAAEIRRLQLQLYLQQQQQQQQPQQLLQQLLEAQHQQQQAAVAAAAAASAVPSLLSQLLLGLKTKDVAPVQQIPVSSPPVSTTLDLLSMLQGGLSTQAPNAPPPASPPQSVAEPATPGAGIDLARLLSTMANASTHQLQSPPTSSSGLNPLLEQQILAFSNQSPPASSKDNLCVM</sequence>
<reference evidence="6" key="1">
    <citation type="journal article" date="2013" name="Genetics">
        <title>The draft genome and transcriptome of Panagrellus redivivus are shaped by the harsh demands of a free-living lifestyle.</title>
        <authorList>
            <person name="Srinivasan J."/>
            <person name="Dillman A.R."/>
            <person name="Macchietto M.G."/>
            <person name="Heikkinen L."/>
            <person name="Lakso M."/>
            <person name="Fracchia K.M."/>
            <person name="Antoshechkin I."/>
            <person name="Mortazavi A."/>
            <person name="Wong G."/>
            <person name="Sternberg P.W."/>
        </authorList>
    </citation>
    <scope>NUCLEOTIDE SEQUENCE [LARGE SCALE GENOMIC DNA]</scope>
    <source>
        <strain evidence="6">MT8872</strain>
    </source>
</reference>
<dbReference type="InterPro" id="IPR050211">
    <property type="entry name" value="FOX_domain-containing"/>
</dbReference>
<evidence type="ECO:0000313" key="7">
    <source>
        <dbReference type="WBParaSite" id="Pan_g5759.t1"/>
    </source>
</evidence>
<dbReference type="CDD" id="cd00059">
    <property type="entry name" value="FH_FOX"/>
    <property type="match status" value="1"/>
</dbReference>
<feature type="compositionally biased region" description="Low complexity" evidence="4">
    <location>
        <begin position="68"/>
        <end position="102"/>
    </location>
</feature>
<dbReference type="InterPro" id="IPR030456">
    <property type="entry name" value="TF_fork_head_CS_2"/>
</dbReference>
<accession>A0A7E4W3R1</accession>
<comment type="subcellular location">
    <subcellularLocation>
        <location evidence="3">Nucleus</location>
    </subcellularLocation>
</comment>
<feature type="compositionally biased region" description="Polar residues" evidence="4">
    <location>
        <begin position="295"/>
        <end position="311"/>
    </location>
</feature>
<feature type="region of interest" description="Disordered" evidence="4">
    <location>
        <begin position="61"/>
        <end position="102"/>
    </location>
</feature>
<dbReference type="WBParaSite" id="Pan_g5759.t1">
    <property type="protein sequence ID" value="Pan_g5759.t1"/>
    <property type="gene ID" value="Pan_g5759"/>
</dbReference>
<keyword evidence="6" id="KW-1185">Reference proteome</keyword>
<dbReference type="PANTHER" id="PTHR11829:SF411">
    <property type="entry name" value="FORKHEAD BOX PROTEIN L2"/>
    <property type="match status" value="1"/>
</dbReference>
<organism evidence="6 7">
    <name type="scientific">Panagrellus redivivus</name>
    <name type="common">Microworm</name>
    <dbReference type="NCBI Taxonomy" id="6233"/>
    <lineage>
        <taxon>Eukaryota</taxon>
        <taxon>Metazoa</taxon>
        <taxon>Ecdysozoa</taxon>
        <taxon>Nematoda</taxon>
        <taxon>Chromadorea</taxon>
        <taxon>Rhabditida</taxon>
        <taxon>Tylenchina</taxon>
        <taxon>Panagrolaimomorpha</taxon>
        <taxon>Panagrolaimoidea</taxon>
        <taxon>Panagrolaimidae</taxon>
        <taxon>Panagrellus</taxon>
    </lineage>
</organism>
<feature type="region of interest" description="Disordered" evidence="4">
    <location>
        <begin position="1"/>
        <end position="39"/>
    </location>
</feature>
<keyword evidence="2 3" id="KW-0539">Nucleus</keyword>
<dbReference type="Pfam" id="PF00250">
    <property type="entry name" value="Forkhead"/>
    <property type="match status" value="1"/>
</dbReference>
<dbReference type="GO" id="GO:0000981">
    <property type="term" value="F:DNA-binding transcription factor activity, RNA polymerase II-specific"/>
    <property type="evidence" value="ECO:0007669"/>
    <property type="project" value="TreeGrafter"/>
</dbReference>
<feature type="DNA-binding region" description="Fork-head" evidence="3">
    <location>
        <begin position="167"/>
        <end position="263"/>
    </location>
</feature>
<keyword evidence="1 3" id="KW-0238">DNA-binding</keyword>
<dbReference type="SUPFAM" id="SSF46785">
    <property type="entry name" value="Winged helix' DNA-binding domain"/>
    <property type="match status" value="1"/>
</dbReference>
<evidence type="ECO:0000256" key="3">
    <source>
        <dbReference type="PROSITE-ProRule" id="PRU00089"/>
    </source>
</evidence>
<dbReference type="GO" id="GO:0009653">
    <property type="term" value="P:anatomical structure morphogenesis"/>
    <property type="evidence" value="ECO:0007669"/>
    <property type="project" value="TreeGrafter"/>
</dbReference>
<dbReference type="PRINTS" id="PR00053">
    <property type="entry name" value="FORKHEAD"/>
</dbReference>
<evidence type="ECO:0000256" key="1">
    <source>
        <dbReference type="ARBA" id="ARBA00023125"/>
    </source>
</evidence>
<dbReference type="SMART" id="SM00339">
    <property type="entry name" value="FH"/>
    <property type="match status" value="1"/>
</dbReference>
<evidence type="ECO:0000313" key="6">
    <source>
        <dbReference type="Proteomes" id="UP000492821"/>
    </source>
</evidence>
<feature type="region of interest" description="Disordered" evidence="4">
    <location>
        <begin position="251"/>
        <end position="320"/>
    </location>
</feature>
<proteinExistence type="predicted"/>
<dbReference type="InterPro" id="IPR036390">
    <property type="entry name" value="WH_DNA-bd_sf"/>
</dbReference>
<dbReference type="GO" id="GO:0005634">
    <property type="term" value="C:nucleus"/>
    <property type="evidence" value="ECO:0007669"/>
    <property type="project" value="UniProtKB-SubCell"/>
</dbReference>
<reference evidence="7" key="2">
    <citation type="submission" date="2020-10" db="UniProtKB">
        <authorList>
            <consortium name="WormBaseParasite"/>
        </authorList>
    </citation>
    <scope>IDENTIFICATION</scope>
</reference>
<feature type="region of interest" description="Disordered" evidence="4">
    <location>
        <begin position="485"/>
        <end position="509"/>
    </location>
</feature>
<name>A0A7E4W3R1_PANRE</name>
<dbReference type="InterPro" id="IPR036388">
    <property type="entry name" value="WH-like_DNA-bd_sf"/>
</dbReference>
<dbReference type="AlphaFoldDB" id="A0A7E4W3R1"/>
<dbReference type="Proteomes" id="UP000492821">
    <property type="component" value="Unassembled WGS sequence"/>
</dbReference>
<dbReference type="GO" id="GO:0000978">
    <property type="term" value="F:RNA polymerase II cis-regulatory region sequence-specific DNA binding"/>
    <property type="evidence" value="ECO:0007669"/>
    <property type="project" value="TreeGrafter"/>
</dbReference>
<dbReference type="PROSITE" id="PS00658">
    <property type="entry name" value="FORK_HEAD_2"/>
    <property type="match status" value="1"/>
</dbReference>
<evidence type="ECO:0000256" key="2">
    <source>
        <dbReference type="ARBA" id="ARBA00023242"/>
    </source>
</evidence>
<evidence type="ECO:0000259" key="5">
    <source>
        <dbReference type="PROSITE" id="PS50039"/>
    </source>
</evidence>
<dbReference type="PANTHER" id="PTHR11829">
    <property type="entry name" value="FORKHEAD BOX PROTEIN"/>
    <property type="match status" value="1"/>
</dbReference>
<dbReference type="InterPro" id="IPR001766">
    <property type="entry name" value="Fork_head_dom"/>
</dbReference>